<evidence type="ECO:0000313" key="2">
    <source>
        <dbReference type="EMBL" id="MQM05787.1"/>
    </source>
</evidence>
<dbReference type="SUPFAM" id="SSF52087">
    <property type="entry name" value="CRAL/TRIO domain"/>
    <property type="match status" value="1"/>
</dbReference>
<dbReference type="PANTHER" id="PTHR47556:SF1">
    <property type="entry name" value="SEC14P-LIKE PHOSPHATIDYLINOSITOL TRANSFER FAMILY PROTEIN"/>
    <property type="match status" value="1"/>
</dbReference>
<evidence type="ECO:0000313" key="3">
    <source>
        <dbReference type="Proteomes" id="UP000652761"/>
    </source>
</evidence>
<reference evidence="2" key="1">
    <citation type="submission" date="2017-07" db="EMBL/GenBank/DDBJ databases">
        <title>Taro Niue Genome Assembly and Annotation.</title>
        <authorList>
            <person name="Atibalentja N."/>
            <person name="Keating K."/>
            <person name="Fields C.J."/>
        </authorList>
    </citation>
    <scope>NUCLEOTIDE SEQUENCE</scope>
    <source>
        <strain evidence="2">Niue_2</strain>
        <tissue evidence="2">Leaf</tissue>
    </source>
</reference>
<dbReference type="PANTHER" id="PTHR47556">
    <property type="entry name" value="SEC14P-LIKE PHOSPHATIDYLINOSITOL TRANSFER FAMILY PROTEIN"/>
    <property type="match status" value="1"/>
</dbReference>
<dbReference type="Proteomes" id="UP000652761">
    <property type="component" value="Unassembled WGS sequence"/>
</dbReference>
<dbReference type="SUPFAM" id="SSF46938">
    <property type="entry name" value="CRAL/TRIO N-terminal domain"/>
    <property type="match status" value="1"/>
</dbReference>
<dbReference type="InterPro" id="IPR036273">
    <property type="entry name" value="CRAL/TRIO_N_dom_sf"/>
</dbReference>
<keyword evidence="3" id="KW-1185">Reference proteome</keyword>
<feature type="domain" description="CRAL-TRIO" evidence="1">
    <location>
        <begin position="116"/>
        <end position="194"/>
    </location>
</feature>
<dbReference type="Pfam" id="PF00650">
    <property type="entry name" value="CRAL_TRIO"/>
    <property type="match status" value="1"/>
</dbReference>
<accession>A0A843WEC1</accession>
<dbReference type="AlphaFoldDB" id="A0A843WEC1"/>
<protein>
    <recommendedName>
        <fullName evidence="1">CRAL-TRIO domain-containing protein</fullName>
    </recommendedName>
</protein>
<dbReference type="EMBL" id="NMUH01003475">
    <property type="protein sequence ID" value="MQM05787.1"/>
    <property type="molecule type" value="Genomic_DNA"/>
</dbReference>
<sequence>MCPTQSTHWMTHQFCSGCHTEFFRKMRSPGQITMLGFNIKRSMCLVLEVKDKLKTEHPDLPVGKNGRDDEDMILWFLKDRRFSVEDAVFKLTKAIKWRQEFSVSELTEESVRNLYETGKAYVHDFLDVQGRPVLVVVVSKHFPGVQDPKENEKLCVFLIEKALCKISTGRKEILTIIDLRGFCTENADISFLRFLGRREEMLERSR</sequence>
<comment type="caution">
    <text evidence="2">The sequence shown here is derived from an EMBL/GenBank/DDBJ whole genome shotgun (WGS) entry which is preliminary data.</text>
</comment>
<organism evidence="2 3">
    <name type="scientific">Colocasia esculenta</name>
    <name type="common">Wild taro</name>
    <name type="synonym">Arum esculentum</name>
    <dbReference type="NCBI Taxonomy" id="4460"/>
    <lineage>
        <taxon>Eukaryota</taxon>
        <taxon>Viridiplantae</taxon>
        <taxon>Streptophyta</taxon>
        <taxon>Embryophyta</taxon>
        <taxon>Tracheophyta</taxon>
        <taxon>Spermatophyta</taxon>
        <taxon>Magnoliopsida</taxon>
        <taxon>Liliopsida</taxon>
        <taxon>Araceae</taxon>
        <taxon>Aroideae</taxon>
        <taxon>Colocasieae</taxon>
        <taxon>Colocasia</taxon>
    </lineage>
</organism>
<dbReference type="InterPro" id="IPR036865">
    <property type="entry name" value="CRAL-TRIO_dom_sf"/>
</dbReference>
<dbReference type="OrthoDB" id="75724at2759"/>
<dbReference type="Gene3D" id="3.40.525.10">
    <property type="entry name" value="CRAL-TRIO lipid binding domain"/>
    <property type="match status" value="1"/>
</dbReference>
<gene>
    <name evidence="2" type="ORF">Taro_038603</name>
</gene>
<dbReference type="InterPro" id="IPR001251">
    <property type="entry name" value="CRAL-TRIO_dom"/>
</dbReference>
<name>A0A843WEC1_COLES</name>
<proteinExistence type="predicted"/>
<evidence type="ECO:0000259" key="1">
    <source>
        <dbReference type="Pfam" id="PF00650"/>
    </source>
</evidence>